<comment type="caution">
    <text evidence="1">The sequence shown here is derived from an EMBL/GenBank/DDBJ whole genome shotgun (WGS) entry which is preliminary data.</text>
</comment>
<accession>A0ABT8GDH5</accession>
<protein>
    <recommendedName>
        <fullName evidence="3">Tetratricopeptide repeat-containing protein</fullName>
    </recommendedName>
</protein>
<dbReference type="InterPro" id="IPR011990">
    <property type="entry name" value="TPR-like_helical_dom_sf"/>
</dbReference>
<gene>
    <name evidence="1" type="ORF">QQX02_00455</name>
</gene>
<reference evidence="1" key="1">
    <citation type="submission" date="2023-06" db="EMBL/GenBank/DDBJ databases">
        <title>Egi l300058.</title>
        <authorList>
            <person name="Gao L."/>
            <person name="Fang B.-Z."/>
            <person name="Li W.-J."/>
        </authorList>
    </citation>
    <scope>NUCLEOTIDE SEQUENCE</scope>
    <source>
        <strain evidence="1">EGI L300058</strain>
    </source>
</reference>
<sequence>MQRPSVEVPEIPDEVSFGQLDREVRQRLRTLSKDNAEDVGRHLIMAGALIELDPELAYRHAQVALQRGGRVDVVREANALAAYATGRFTEALREFRTVRRLNGSHEYLPLMADCERGLGRPERAIDLARSDDAATLPASARAELEIVAAGARLDLGDAEAALVALRRITVTDDELRARVDEASVPVLRALGRDADADEIESRLATAEGDDDGEVEFDVTVYDVAELAVPVDERQQTDEVKEEDR</sequence>
<dbReference type="SUPFAM" id="SSF48452">
    <property type="entry name" value="TPR-like"/>
    <property type="match status" value="1"/>
</dbReference>
<evidence type="ECO:0000313" key="2">
    <source>
        <dbReference type="Proteomes" id="UP001172708"/>
    </source>
</evidence>
<dbReference type="Proteomes" id="UP001172708">
    <property type="component" value="Unassembled WGS sequence"/>
</dbReference>
<keyword evidence="2" id="KW-1185">Reference proteome</keyword>
<proteinExistence type="predicted"/>
<organism evidence="1 2">
    <name type="scientific">Demequina muriae</name>
    <dbReference type="NCBI Taxonomy" id="3051664"/>
    <lineage>
        <taxon>Bacteria</taxon>
        <taxon>Bacillati</taxon>
        <taxon>Actinomycetota</taxon>
        <taxon>Actinomycetes</taxon>
        <taxon>Micrococcales</taxon>
        <taxon>Demequinaceae</taxon>
        <taxon>Demequina</taxon>
    </lineage>
</organism>
<evidence type="ECO:0008006" key="3">
    <source>
        <dbReference type="Google" id="ProtNLM"/>
    </source>
</evidence>
<dbReference type="EMBL" id="JAUHQA010000001">
    <property type="protein sequence ID" value="MDN4479394.1"/>
    <property type="molecule type" value="Genomic_DNA"/>
</dbReference>
<dbReference type="Gene3D" id="1.25.40.10">
    <property type="entry name" value="Tetratricopeptide repeat domain"/>
    <property type="match status" value="1"/>
</dbReference>
<dbReference type="RefSeq" id="WP_301140523.1">
    <property type="nucleotide sequence ID" value="NZ_JAUHQA010000001.1"/>
</dbReference>
<evidence type="ECO:0000313" key="1">
    <source>
        <dbReference type="EMBL" id="MDN4479394.1"/>
    </source>
</evidence>
<name>A0ABT8GDH5_9MICO</name>